<protein>
    <recommendedName>
        <fullName evidence="1">FP protein C-terminal domain-containing protein</fullName>
    </recommendedName>
</protein>
<name>A0A7D9HGI6_PARCT</name>
<organism evidence="2 3">
    <name type="scientific">Paramuricea clavata</name>
    <name type="common">Red gorgonian</name>
    <name type="synonym">Violescent sea-whip</name>
    <dbReference type="NCBI Taxonomy" id="317549"/>
    <lineage>
        <taxon>Eukaryota</taxon>
        <taxon>Metazoa</taxon>
        <taxon>Cnidaria</taxon>
        <taxon>Anthozoa</taxon>
        <taxon>Octocorallia</taxon>
        <taxon>Malacalcyonacea</taxon>
        <taxon>Plexauridae</taxon>
        <taxon>Paramuricea</taxon>
    </lineage>
</organism>
<dbReference type="Pfam" id="PF25298">
    <property type="entry name" value="Baculo_FP_2nd"/>
    <property type="match status" value="1"/>
</dbReference>
<dbReference type="Proteomes" id="UP001152795">
    <property type="component" value="Unassembled WGS sequence"/>
</dbReference>
<comment type="caution">
    <text evidence="2">The sequence shown here is derived from an EMBL/GenBank/DDBJ whole genome shotgun (WGS) entry which is preliminary data.</text>
</comment>
<evidence type="ECO:0000313" key="2">
    <source>
        <dbReference type="EMBL" id="CAB3983857.1"/>
    </source>
</evidence>
<dbReference type="InterPro" id="IPR057251">
    <property type="entry name" value="FP_C"/>
</dbReference>
<proteinExistence type="predicted"/>
<dbReference type="EMBL" id="CACRXK020000665">
    <property type="protein sequence ID" value="CAB3983857.1"/>
    <property type="molecule type" value="Genomic_DNA"/>
</dbReference>
<evidence type="ECO:0000259" key="1">
    <source>
        <dbReference type="Pfam" id="PF25298"/>
    </source>
</evidence>
<accession>A0A7D9HGI6</accession>
<dbReference type="AlphaFoldDB" id="A0A7D9HGI6"/>
<dbReference type="OrthoDB" id="6773084at2759"/>
<feature type="domain" description="FP protein C-terminal" evidence="1">
    <location>
        <begin position="215"/>
        <end position="264"/>
    </location>
</feature>
<reference evidence="2" key="1">
    <citation type="submission" date="2020-04" db="EMBL/GenBank/DDBJ databases">
        <authorList>
            <person name="Alioto T."/>
            <person name="Alioto T."/>
            <person name="Gomez Garrido J."/>
        </authorList>
    </citation>
    <scope>NUCLEOTIDE SEQUENCE</scope>
    <source>
        <strain evidence="2">A484AB</strain>
    </source>
</reference>
<gene>
    <name evidence="2" type="ORF">PACLA_8A040138</name>
</gene>
<evidence type="ECO:0000313" key="3">
    <source>
        <dbReference type="Proteomes" id="UP001152795"/>
    </source>
</evidence>
<sequence>MSEKLTEKQQKTLESLLDSKLEIITDKLCEIDRKVEDASKSLSFLSNKVDDALSKLKKLEEAKKVSDKEIVKLKSDLKVAKDCLHTYQAALNDLEQYSRRECLELRGIPVISRDISRENTEDIVKHVADCIGVELCSDDISICHRLPVNNMPAQMETRSSYKRRPMNPTIIVKFVRCKKCKEFYRARNILRGKTVNDLNLNLNTGERMFIAESLTRANKVLFSKALQAKKDRHFKYIWTSQGKIFMRKEDSTNVIQISCEKDIESKIH</sequence>
<keyword evidence="3" id="KW-1185">Reference proteome</keyword>